<protein>
    <submittedName>
        <fullName evidence="2">Uncharacterized protein</fullName>
    </submittedName>
</protein>
<evidence type="ECO:0000256" key="1">
    <source>
        <dbReference type="SAM" id="MobiDB-lite"/>
    </source>
</evidence>
<gene>
    <name evidence="2" type="ORF">HPB51_025336</name>
</gene>
<comment type="caution">
    <text evidence="2">The sequence shown here is derived from an EMBL/GenBank/DDBJ whole genome shotgun (WGS) entry which is preliminary data.</text>
</comment>
<evidence type="ECO:0000313" key="2">
    <source>
        <dbReference type="EMBL" id="KAH8020175.1"/>
    </source>
</evidence>
<dbReference type="Proteomes" id="UP000821866">
    <property type="component" value="Chromosome 8"/>
</dbReference>
<name>A0A9J6DDJ7_RHIMP</name>
<accession>A0A9J6DDJ7</accession>
<feature type="compositionally biased region" description="Basic and acidic residues" evidence="1">
    <location>
        <begin position="153"/>
        <end position="185"/>
    </location>
</feature>
<dbReference type="EMBL" id="JABSTU010000010">
    <property type="protein sequence ID" value="KAH8020175.1"/>
    <property type="molecule type" value="Genomic_DNA"/>
</dbReference>
<evidence type="ECO:0000313" key="3">
    <source>
        <dbReference type="Proteomes" id="UP000821866"/>
    </source>
</evidence>
<reference evidence="2" key="1">
    <citation type="journal article" date="2020" name="Cell">
        <title>Large-Scale Comparative Analyses of Tick Genomes Elucidate Their Genetic Diversity and Vector Capacities.</title>
        <authorList>
            <consortium name="Tick Genome and Microbiome Consortium (TIGMIC)"/>
            <person name="Jia N."/>
            <person name="Wang J."/>
            <person name="Shi W."/>
            <person name="Du L."/>
            <person name="Sun Y."/>
            <person name="Zhan W."/>
            <person name="Jiang J.F."/>
            <person name="Wang Q."/>
            <person name="Zhang B."/>
            <person name="Ji P."/>
            <person name="Bell-Sakyi L."/>
            <person name="Cui X.M."/>
            <person name="Yuan T.T."/>
            <person name="Jiang B.G."/>
            <person name="Yang W.F."/>
            <person name="Lam T.T."/>
            <person name="Chang Q.C."/>
            <person name="Ding S.J."/>
            <person name="Wang X.J."/>
            <person name="Zhu J.G."/>
            <person name="Ruan X.D."/>
            <person name="Zhao L."/>
            <person name="Wei J.T."/>
            <person name="Ye R.Z."/>
            <person name="Que T.C."/>
            <person name="Du C.H."/>
            <person name="Zhou Y.H."/>
            <person name="Cheng J.X."/>
            <person name="Dai P.F."/>
            <person name="Guo W.B."/>
            <person name="Han X.H."/>
            <person name="Huang E.J."/>
            <person name="Li L.F."/>
            <person name="Wei W."/>
            <person name="Gao Y.C."/>
            <person name="Liu J.Z."/>
            <person name="Shao H.Z."/>
            <person name="Wang X."/>
            <person name="Wang C.C."/>
            <person name="Yang T.C."/>
            <person name="Huo Q.B."/>
            <person name="Li W."/>
            <person name="Chen H.Y."/>
            <person name="Chen S.E."/>
            <person name="Zhou L.G."/>
            <person name="Ni X.B."/>
            <person name="Tian J.H."/>
            <person name="Sheng Y."/>
            <person name="Liu T."/>
            <person name="Pan Y.S."/>
            <person name="Xia L.Y."/>
            <person name="Li J."/>
            <person name="Zhao F."/>
            <person name="Cao W.C."/>
        </authorList>
    </citation>
    <scope>NUCLEOTIDE SEQUENCE</scope>
    <source>
        <strain evidence="2">Rmic-2018</strain>
    </source>
</reference>
<proteinExistence type="predicted"/>
<dbReference type="AlphaFoldDB" id="A0A9J6DDJ7"/>
<feature type="compositionally biased region" description="Basic and acidic residues" evidence="1">
    <location>
        <begin position="207"/>
        <end position="219"/>
    </location>
</feature>
<keyword evidence="3" id="KW-1185">Reference proteome</keyword>
<feature type="region of interest" description="Disordered" evidence="1">
    <location>
        <begin position="39"/>
        <end position="255"/>
    </location>
</feature>
<feature type="compositionally biased region" description="Basic and acidic residues" evidence="1">
    <location>
        <begin position="49"/>
        <end position="66"/>
    </location>
</feature>
<feature type="compositionally biased region" description="Basic and acidic residues" evidence="1">
    <location>
        <begin position="129"/>
        <end position="141"/>
    </location>
</feature>
<organism evidence="2 3">
    <name type="scientific">Rhipicephalus microplus</name>
    <name type="common">Cattle tick</name>
    <name type="synonym">Boophilus microplus</name>
    <dbReference type="NCBI Taxonomy" id="6941"/>
    <lineage>
        <taxon>Eukaryota</taxon>
        <taxon>Metazoa</taxon>
        <taxon>Ecdysozoa</taxon>
        <taxon>Arthropoda</taxon>
        <taxon>Chelicerata</taxon>
        <taxon>Arachnida</taxon>
        <taxon>Acari</taxon>
        <taxon>Parasitiformes</taxon>
        <taxon>Ixodida</taxon>
        <taxon>Ixodoidea</taxon>
        <taxon>Ixodidae</taxon>
        <taxon>Rhipicephalinae</taxon>
        <taxon>Rhipicephalus</taxon>
        <taxon>Boophilus</taxon>
    </lineage>
</organism>
<sequence length="255" mass="28234">MIGRRLVSTGSAPAEADAQSLQELEVVPDVTLKGPFFPFFKQAPPHVENFGDRKAPTMKEGEDLKPKMSVGAMGKQKDKGETEAESEGKPKKKNEGEAQAKEKQINSQPSAVRTYSEAEKLKVNPTAEETARRYSEEKKNEEDEETAQGQKATRKEEGEVAEDQKSKNQPSQDDKTKDKPLKESGKSAGEQTQRKSEQPWTNPNEDSEPKQPKPTEPDYTKNIGDAGANSKKEPPQTGQQKSIPKPDQASKPQFR</sequence>
<feature type="compositionally biased region" description="Basic and acidic residues" evidence="1">
    <location>
        <begin position="75"/>
        <end position="104"/>
    </location>
</feature>
<reference evidence="2" key="2">
    <citation type="submission" date="2021-09" db="EMBL/GenBank/DDBJ databases">
        <authorList>
            <person name="Jia N."/>
            <person name="Wang J."/>
            <person name="Shi W."/>
            <person name="Du L."/>
            <person name="Sun Y."/>
            <person name="Zhan W."/>
            <person name="Jiang J."/>
            <person name="Wang Q."/>
            <person name="Zhang B."/>
            <person name="Ji P."/>
            <person name="Sakyi L.B."/>
            <person name="Cui X."/>
            <person name="Yuan T."/>
            <person name="Jiang B."/>
            <person name="Yang W."/>
            <person name="Lam T.T.-Y."/>
            <person name="Chang Q."/>
            <person name="Ding S."/>
            <person name="Wang X."/>
            <person name="Zhu J."/>
            <person name="Ruan X."/>
            <person name="Zhao L."/>
            <person name="Wei J."/>
            <person name="Que T."/>
            <person name="Du C."/>
            <person name="Cheng J."/>
            <person name="Dai P."/>
            <person name="Han X."/>
            <person name="Huang E."/>
            <person name="Gao Y."/>
            <person name="Liu J."/>
            <person name="Shao H."/>
            <person name="Ye R."/>
            <person name="Li L."/>
            <person name="Wei W."/>
            <person name="Wang X."/>
            <person name="Wang C."/>
            <person name="Huo Q."/>
            <person name="Li W."/>
            <person name="Guo W."/>
            <person name="Chen H."/>
            <person name="Chen S."/>
            <person name="Zhou L."/>
            <person name="Zhou L."/>
            <person name="Ni X."/>
            <person name="Tian J."/>
            <person name="Zhou Y."/>
            <person name="Sheng Y."/>
            <person name="Liu T."/>
            <person name="Pan Y."/>
            <person name="Xia L."/>
            <person name="Li J."/>
            <person name="Zhao F."/>
            <person name="Cao W."/>
        </authorList>
    </citation>
    <scope>NUCLEOTIDE SEQUENCE</scope>
    <source>
        <strain evidence="2">Rmic-2018</strain>
        <tissue evidence="2">Larvae</tissue>
    </source>
</reference>